<accession>A0AAU9IXG7</accession>
<feature type="domain" description="Exosome complex component CSL4 C-terminal" evidence="4">
    <location>
        <begin position="80"/>
        <end position="119"/>
    </location>
</feature>
<dbReference type="GO" id="GO:0006396">
    <property type="term" value="P:RNA processing"/>
    <property type="evidence" value="ECO:0007669"/>
    <property type="project" value="InterPro"/>
</dbReference>
<dbReference type="InterPro" id="IPR019495">
    <property type="entry name" value="EXOSC1_C"/>
</dbReference>
<dbReference type="EMBL" id="CAJZBQ010000018">
    <property type="protein sequence ID" value="CAG9317759.1"/>
    <property type="molecule type" value="Genomic_DNA"/>
</dbReference>
<dbReference type="InterPro" id="IPR039771">
    <property type="entry name" value="Csl4"/>
</dbReference>
<dbReference type="GO" id="GO:0005737">
    <property type="term" value="C:cytoplasm"/>
    <property type="evidence" value="ECO:0007669"/>
    <property type="project" value="TreeGrafter"/>
</dbReference>
<dbReference type="Proteomes" id="UP001162131">
    <property type="component" value="Unassembled WGS sequence"/>
</dbReference>
<dbReference type="SUPFAM" id="SSF50249">
    <property type="entry name" value="Nucleic acid-binding proteins"/>
    <property type="match status" value="1"/>
</dbReference>
<dbReference type="CDD" id="cd05791">
    <property type="entry name" value="S1_CSL4"/>
    <property type="match status" value="1"/>
</dbReference>
<organism evidence="5 6">
    <name type="scientific">Blepharisma stoltei</name>
    <dbReference type="NCBI Taxonomy" id="1481888"/>
    <lineage>
        <taxon>Eukaryota</taxon>
        <taxon>Sar</taxon>
        <taxon>Alveolata</taxon>
        <taxon>Ciliophora</taxon>
        <taxon>Postciliodesmatophora</taxon>
        <taxon>Heterotrichea</taxon>
        <taxon>Heterotrichida</taxon>
        <taxon>Blepharismidae</taxon>
        <taxon>Blepharisma</taxon>
    </lineage>
</organism>
<protein>
    <recommendedName>
        <fullName evidence="4">Exosome complex component CSL4 C-terminal domain-containing protein</fullName>
    </recommendedName>
</protein>
<dbReference type="GO" id="GO:0005730">
    <property type="term" value="C:nucleolus"/>
    <property type="evidence" value="ECO:0007669"/>
    <property type="project" value="UniProtKB-SubCell"/>
</dbReference>
<dbReference type="Gene3D" id="2.40.50.140">
    <property type="entry name" value="Nucleic acid-binding proteins"/>
    <property type="match status" value="1"/>
</dbReference>
<dbReference type="AlphaFoldDB" id="A0AAU9IXG7"/>
<gene>
    <name evidence="5" type="ORF">BSTOLATCC_MIC19001</name>
</gene>
<dbReference type="GO" id="GO:0003723">
    <property type="term" value="F:RNA binding"/>
    <property type="evidence" value="ECO:0007669"/>
    <property type="project" value="InterPro"/>
</dbReference>
<name>A0AAU9IXG7_9CILI</name>
<sequence>MLFPGSILPDMEGGEGTYKYKNSLRATVCGDVSIENGHASVINKGQIIPRIGNIVLCRIVKLTLNNAQANILAVEERALKGSFLGIIRLSDVRKHEIEKLQIDKCFQPGDIVKARIISLGDAKSFYLSTAETELGVVLAWNNGERLMPYNWEEMIDLQSSQRFPRKVAKPLITS</sequence>
<evidence type="ECO:0000313" key="6">
    <source>
        <dbReference type="Proteomes" id="UP001162131"/>
    </source>
</evidence>
<proteinExistence type="predicted"/>
<dbReference type="InterPro" id="IPR012340">
    <property type="entry name" value="NA-bd_OB-fold"/>
</dbReference>
<evidence type="ECO:0000256" key="1">
    <source>
        <dbReference type="ARBA" id="ARBA00004604"/>
    </source>
</evidence>
<comment type="caution">
    <text evidence="5">The sequence shown here is derived from an EMBL/GenBank/DDBJ whole genome shotgun (WGS) entry which is preliminary data.</text>
</comment>
<comment type="subcellular location">
    <subcellularLocation>
        <location evidence="1">Nucleus</location>
        <location evidence="1">Nucleolus</location>
    </subcellularLocation>
</comment>
<dbReference type="PANTHER" id="PTHR12686:SF8">
    <property type="entry name" value="EXOSOME COMPLEX COMPONENT CSL4"/>
    <property type="match status" value="1"/>
</dbReference>
<evidence type="ECO:0000313" key="5">
    <source>
        <dbReference type="EMBL" id="CAG9317759.1"/>
    </source>
</evidence>
<dbReference type="Pfam" id="PF10447">
    <property type="entry name" value="EXOSC1"/>
    <property type="match status" value="1"/>
</dbReference>
<dbReference type="GO" id="GO:0000176">
    <property type="term" value="C:nuclear exosome (RNase complex)"/>
    <property type="evidence" value="ECO:0007669"/>
    <property type="project" value="TreeGrafter"/>
</dbReference>
<evidence type="ECO:0000259" key="4">
    <source>
        <dbReference type="Pfam" id="PF10447"/>
    </source>
</evidence>
<evidence type="ECO:0000256" key="2">
    <source>
        <dbReference type="ARBA" id="ARBA00022490"/>
    </source>
</evidence>
<evidence type="ECO:0000256" key="3">
    <source>
        <dbReference type="ARBA" id="ARBA00022835"/>
    </source>
</evidence>
<keyword evidence="6" id="KW-1185">Reference proteome</keyword>
<keyword evidence="3" id="KW-0271">Exosome</keyword>
<keyword evidence="2" id="KW-0963">Cytoplasm</keyword>
<dbReference type="PANTHER" id="PTHR12686">
    <property type="entry name" value="3'-5' EXORIBONUCLEASE CSL4-RELATED"/>
    <property type="match status" value="1"/>
</dbReference>
<reference evidence="5" key="1">
    <citation type="submission" date="2021-09" db="EMBL/GenBank/DDBJ databases">
        <authorList>
            <consortium name="AG Swart"/>
            <person name="Singh M."/>
            <person name="Singh A."/>
            <person name="Seah K."/>
            <person name="Emmerich C."/>
        </authorList>
    </citation>
    <scope>NUCLEOTIDE SEQUENCE</scope>
    <source>
        <strain evidence="5">ATCC30299</strain>
    </source>
</reference>